<feature type="compositionally biased region" description="Polar residues" evidence="1">
    <location>
        <begin position="117"/>
        <end position="126"/>
    </location>
</feature>
<evidence type="ECO:0000313" key="2">
    <source>
        <dbReference type="EMBL" id="KAK0667985.1"/>
    </source>
</evidence>
<evidence type="ECO:0000256" key="1">
    <source>
        <dbReference type="SAM" id="MobiDB-lite"/>
    </source>
</evidence>
<sequence>MNYGRLGESEQHDPGDDRNNWNTTHPRPPSMPAGTQSSDVGERFNNPYYLESGSNPVSSRSSNVPQLTVTPPAPAIYSGFNVGTPGPSTNFAMYQQHTWLPGGFPPSPPGESATAPGGSNSSSVTQPAAGVPNELKVQVNGKWFIALVHHGQHSIMDCDFAKSVLGLKGMPFQSADQLRELSTLTDGHTSGPKEFAKLSVHMPELGLENWKMAVALLPGTARNRPAPLLLGQNFFERVVKELGQISHRPNDIQLQREAASNPSVNSTNRMTPHVMHSATAIGGYVSTALGRRASSAGVNDNFIEPQTVNPRDLHHQPPSSYFGGAPPDAGGFS</sequence>
<dbReference type="AlphaFoldDB" id="A0AA39ZBX0"/>
<feature type="region of interest" description="Disordered" evidence="1">
    <location>
        <begin position="301"/>
        <end position="333"/>
    </location>
</feature>
<feature type="compositionally biased region" description="Low complexity" evidence="1">
    <location>
        <begin position="52"/>
        <end position="65"/>
    </location>
</feature>
<keyword evidence="3" id="KW-1185">Reference proteome</keyword>
<accession>A0AA39ZBX0</accession>
<feature type="compositionally biased region" description="Basic and acidic residues" evidence="1">
    <location>
        <begin position="7"/>
        <end position="19"/>
    </location>
</feature>
<name>A0AA39ZBX0_9PEZI</name>
<dbReference type="EMBL" id="JAULSY010000063">
    <property type="protein sequence ID" value="KAK0667985.1"/>
    <property type="molecule type" value="Genomic_DNA"/>
</dbReference>
<comment type="caution">
    <text evidence="2">The sequence shown here is derived from an EMBL/GenBank/DDBJ whole genome shotgun (WGS) entry which is preliminary data.</text>
</comment>
<feature type="region of interest" description="Disordered" evidence="1">
    <location>
        <begin position="1"/>
        <end position="66"/>
    </location>
</feature>
<protein>
    <submittedName>
        <fullName evidence="2">Uncharacterized protein</fullName>
    </submittedName>
</protein>
<gene>
    <name evidence="2" type="ORF">QBC41DRAFT_130152</name>
</gene>
<feature type="region of interest" description="Disordered" evidence="1">
    <location>
        <begin position="100"/>
        <end position="129"/>
    </location>
</feature>
<reference evidence="2" key="1">
    <citation type="submission" date="2023-06" db="EMBL/GenBank/DDBJ databases">
        <title>Genome-scale phylogeny and comparative genomics of the fungal order Sordariales.</title>
        <authorList>
            <consortium name="Lawrence Berkeley National Laboratory"/>
            <person name="Hensen N."/>
            <person name="Bonometti L."/>
            <person name="Westerberg I."/>
            <person name="Brannstrom I.O."/>
            <person name="Guillou S."/>
            <person name="Cros-Aarteil S."/>
            <person name="Calhoun S."/>
            <person name="Haridas S."/>
            <person name="Kuo A."/>
            <person name="Mondo S."/>
            <person name="Pangilinan J."/>
            <person name="Riley R."/>
            <person name="Labutti K."/>
            <person name="Andreopoulos B."/>
            <person name="Lipzen A."/>
            <person name="Chen C."/>
            <person name="Yanf M."/>
            <person name="Daum C."/>
            <person name="Ng V."/>
            <person name="Clum A."/>
            <person name="Steindorff A."/>
            <person name="Ohm R."/>
            <person name="Martin F."/>
            <person name="Silar P."/>
            <person name="Natvig D."/>
            <person name="Lalanne C."/>
            <person name="Gautier V."/>
            <person name="Ament-Velasquez S.L."/>
            <person name="Kruys A."/>
            <person name="Hutchinson M.I."/>
            <person name="Powell A.J."/>
            <person name="Barry K."/>
            <person name="Miller A.N."/>
            <person name="Grigoriev I.V."/>
            <person name="Debuchy R."/>
            <person name="Gladieux P."/>
            <person name="Thoren M.H."/>
            <person name="Johannesson H."/>
        </authorList>
    </citation>
    <scope>NUCLEOTIDE SEQUENCE</scope>
    <source>
        <strain evidence="2">CBS 307.81</strain>
    </source>
</reference>
<evidence type="ECO:0000313" key="3">
    <source>
        <dbReference type="Proteomes" id="UP001174997"/>
    </source>
</evidence>
<proteinExistence type="predicted"/>
<organism evidence="2 3">
    <name type="scientific">Cercophora samala</name>
    <dbReference type="NCBI Taxonomy" id="330535"/>
    <lineage>
        <taxon>Eukaryota</taxon>
        <taxon>Fungi</taxon>
        <taxon>Dikarya</taxon>
        <taxon>Ascomycota</taxon>
        <taxon>Pezizomycotina</taxon>
        <taxon>Sordariomycetes</taxon>
        <taxon>Sordariomycetidae</taxon>
        <taxon>Sordariales</taxon>
        <taxon>Lasiosphaeriaceae</taxon>
        <taxon>Cercophora</taxon>
    </lineage>
</organism>
<dbReference type="Proteomes" id="UP001174997">
    <property type="component" value="Unassembled WGS sequence"/>
</dbReference>